<name>A0A0A0J1G6_9MICO</name>
<protein>
    <recommendedName>
        <fullName evidence="5">Peptidase M10 metallopeptidase domain-containing protein</fullName>
    </recommendedName>
</protein>
<dbReference type="InterPro" id="IPR024079">
    <property type="entry name" value="MetalloPept_cat_dom_sf"/>
</dbReference>
<dbReference type="AlphaFoldDB" id="A0A0A0J1G6"/>
<gene>
    <name evidence="6" type="ORF">N802_06775</name>
</gene>
<comment type="caution">
    <text evidence="6">The sequence shown here is derived from an EMBL/GenBank/DDBJ whole genome shotgun (WGS) entry which is preliminary data.</text>
</comment>
<dbReference type="GO" id="GO:0031012">
    <property type="term" value="C:extracellular matrix"/>
    <property type="evidence" value="ECO:0007669"/>
    <property type="project" value="InterPro"/>
</dbReference>
<keyword evidence="3" id="KW-0378">Hydrolase</keyword>
<keyword evidence="2" id="KW-0479">Metal-binding</keyword>
<evidence type="ECO:0000313" key="7">
    <source>
        <dbReference type="Proteomes" id="UP000030002"/>
    </source>
</evidence>
<dbReference type="EMBL" id="AVPJ01000018">
    <property type="protein sequence ID" value="KGN30514.1"/>
    <property type="molecule type" value="Genomic_DNA"/>
</dbReference>
<proteinExistence type="predicted"/>
<evidence type="ECO:0000256" key="1">
    <source>
        <dbReference type="ARBA" id="ARBA00022670"/>
    </source>
</evidence>
<feature type="domain" description="Peptidase M10 metallopeptidase" evidence="5">
    <location>
        <begin position="162"/>
        <end position="245"/>
    </location>
</feature>
<dbReference type="SUPFAM" id="SSF55486">
    <property type="entry name" value="Metalloproteases ('zincins'), catalytic domain"/>
    <property type="match status" value="1"/>
</dbReference>
<evidence type="ECO:0000259" key="5">
    <source>
        <dbReference type="Pfam" id="PF00413"/>
    </source>
</evidence>
<organism evidence="6 7">
    <name type="scientific">Knoellia sinensis KCTC 19936</name>
    <dbReference type="NCBI Taxonomy" id="1385520"/>
    <lineage>
        <taxon>Bacteria</taxon>
        <taxon>Bacillati</taxon>
        <taxon>Actinomycetota</taxon>
        <taxon>Actinomycetes</taxon>
        <taxon>Micrococcales</taxon>
        <taxon>Intrasporangiaceae</taxon>
        <taxon>Knoellia</taxon>
    </lineage>
</organism>
<dbReference type="Gene3D" id="3.40.390.10">
    <property type="entry name" value="Collagenase (Catalytic Domain)"/>
    <property type="match status" value="1"/>
</dbReference>
<dbReference type="GO" id="GO:0004222">
    <property type="term" value="F:metalloendopeptidase activity"/>
    <property type="evidence" value="ECO:0007669"/>
    <property type="project" value="InterPro"/>
</dbReference>
<dbReference type="STRING" id="1385520.N802_06775"/>
<dbReference type="GO" id="GO:0006508">
    <property type="term" value="P:proteolysis"/>
    <property type="evidence" value="ECO:0007669"/>
    <property type="project" value="UniProtKB-KW"/>
</dbReference>
<keyword evidence="4" id="KW-0862">Zinc</keyword>
<sequence>MVSLPVVLALVLTGGLLWVRQAAKEPIDQIAAIVTVTERPPLPNDVGSAPVAAGPRPVVGSGGYTFMTENGRGPAAYDPCRPLHVVMNPSSAPAGAEALLDAAIEQIGPAAGLQIVVDGLTDEPAAESRPPTDRARYGNRWSPVLVAWTDRNQSPGLESAVGIGGSTATADSTGRLWNVSGIVHLDSAEVQGILTRREGQKQAVAVIAHELGHVIGLGHAGVDGQLMSDNGLGSLTLSDGDRRGLAALANVPCNRQF</sequence>
<dbReference type="Proteomes" id="UP000030002">
    <property type="component" value="Unassembled WGS sequence"/>
</dbReference>
<evidence type="ECO:0000256" key="2">
    <source>
        <dbReference type="ARBA" id="ARBA00022723"/>
    </source>
</evidence>
<keyword evidence="1" id="KW-0645">Protease</keyword>
<accession>A0A0A0J1G6</accession>
<dbReference type="GO" id="GO:0008270">
    <property type="term" value="F:zinc ion binding"/>
    <property type="evidence" value="ECO:0007669"/>
    <property type="project" value="InterPro"/>
</dbReference>
<dbReference type="eggNOG" id="COG5549">
    <property type="taxonomic scope" value="Bacteria"/>
</dbReference>
<reference evidence="6 7" key="1">
    <citation type="submission" date="2013-08" db="EMBL/GenBank/DDBJ databases">
        <title>The genome sequence of Knoellia sinensis.</title>
        <authorList>
            <person name="Zhu W."/>
            <person name="Wang G."/>
        </authorList>
    </citation>
    <scope>NUCLEOTIDE SEQUENCE [LARGE SCALE GENOMIC DNA]</scope>
    <source>
        <strain evidence="6 7">KCTC 19936</strain>
    </source>
</reference>
<dbReference type="InterPro" id="IPR001818">
    <property type="entry name" value="Pept_M10_metallopeptidase"/>
</dbReference>
<evidence type="ECO:0000313" key="6">
    <source>
        <dbReference type="EMBL" id="KGN30514.1"/>
    </source>
</evidence>
<evidence type="ECO:0000256" key="4">
    <source>
        <dbReference type="ARBA" id="ARBA00022833"/>
    </source>
</evidence>
<evidence type="ECO:0000256" key="3">
    <source>
        <dbReference type="ARBA" id="ARBA00022801"/>
    </source>
</evidence>
<dbReference type="Pfam" id="PF00413">
    <property type="entry name" value="Peptidase_M10"/>
    <property type="match status" value="1"/>
</dbReference>
<keyword evidence="7" id="KW-1185">Reference proteome</keyword>